<dbReference type="PANTHER" id="PTHR31194">
    <property type="entry name" value="SHN SHINE , DNA BINDING / TRANSCRIPTION FACTOR"/>
    <property type="match status" value="1"/>
</dbReference>
<evidence type="ECO:0000256" key="6">
    <source>
        <dbReference type="SAM" id="MobiDB-lite"/>
    </source>
</evidence>
<protein>
    <recommendedName>
        <fullName evidence="7">AP2/ERF domain-containing protein</fullName>
    </recommendedName>
</protein>
<keyword evidence="4" id="KW-0804">Transcription</keyword>
<feature type="region of interest" description="Disordered" evidence="6">
    <location>
        <begin position="1"/>
        <end position="23"/>
    </location>
</feature>
<evidence type="ECO:0000256" key="1">
    <source>
        <dbReference type="ARBA" id="ARBA00004123"/>
    </source>
</evidence>
<evidence type="ECO:0000313" key="9">
    <source>
        <dbReference type="Proteomes" id="UP000030748"/>
    </source>
</evidence>
<dbReference type="InterPro" id="IPR016177">
    <property type="entry name" value="DNA-bd_dom_sf"/>
</dbReference>
<evidence type="ECO:0000259" key="7">
    <source>
        <dbReference type="PROSITE" id="PS51032"/>
    </source>
</evidence>
<dbReference type="PRINTS" id="PR00367">
    <property type="entry name" value="ETHRSPELEMNT"/>
</dbReference>
<evidence type="ECO:0000256" key="5">
    <source>
        <dbReference type="ARBA" id="ARBA00023242"/>
    </source>
</evidence>
<keyword evidence="2" id="KW-0805">Transcription regulation</keyword>
<dbReference type="AlphaFoldDB" id="A0A022QU02"/>
<dbReference type="PANTHER" id="PTHR31194:SF62">
    <property type="entry name" value="ETHYLENE-RESPONSIVE TRANSCRIPTION FACTOR ERF118"/>
    <property type="match status" value="1"/>
</dbReference>
<evidence type="ECO:0000313" key="8">
    <source>
        <dbReference type="EMBL" id="EYU29975.1"/>
    </source>
</evidence>
<dbReference type="PROSITE" id="PS51032">
    <property type="entry name" value="AP2_ERF"/>
    <property type="match status" value="1"/>
</dbReference>
<dbReference type="InterPro" id="IPR001471">
    <property type="entry name" value="AP2/ERF_dom"/>
</dbReference>
<dbReference type="EMBL" id="KI631110">
    <property type="protein sequence ID" value="EYU29975.1"/>
    <property type="molecule type" value="Genomic_DNA"/>
</dbReference>
<name>A0A022QU02_ERYGU</name>
<dbReference type="SUPFAM" id="SSF54171">
    <property type="entry name" value="DNA-binding domain"/>
    <property type="match status" value="1"/>
</dbReference>
<feature type="domain" description="AP2/ERF" evidence="7">
    <location>
        <begin position="67"/>
        <end position="108"/>
    </location>
</feature>
<dbReference type="InterPro" id="IPR036955">
    <property type="entry name" value="AP2/ERF_dom_sf"/>
</dbReference>
<sequence length="175" mass="19429">MKFRVTYPDPDATDSSSDEIESTQIKSKTKAHEFIVDKAKFLHKIANFSGENPMGSVSSNKLTGKSSLAGVRRRKFGKFAAVINDPFKKKRVWLGTFNTAEAASVAFDWVHENETSDEIGGAAAVEEEVSSGNQPDEEFGFFNGVQVFDRYGYLVGEFSKIDDLRIHIDENGVFC</sequence>
<dbReference type="Proteomes" id="UP000030748">
    <property type="component" value="Unassembled WGS sequence"/>
</dbReference>
<dbReference type="GO" id="GO:0005634">
    <property type="term" value="C:nucleus"/>
    <property type="evidence" value="ECO:0007669"/>
    <property type="project" value="UniProtKB-SubCell"/>
</dbReference>
<keyword evidence="3" id="KW-0238">DNA-binding</keyword>
<dbReference type="GO" id="GO:0003700">
    <property type="term" value="F:DNA-binding transcription factor activity"/>
    <property type="evidence" value="ECO:0007669"/>
    <property type="project" value="InterPro"/>
</dbReference>
<comment type="subcellular location">
    <subcellularLocation>
        <location evidence="1">Nucleus</location>
    </subcellularLocation>
</comment>
<keyword evidence="9" id="KW-1185">Reference proteome</keyword>
<organism evidence="8 9">
    <name type="scientific">Erythranthe guttata</name>
    <name type="common">Yellow monkey flower</name>
    <name type="synonym">Mimulus guttatus</name>
    <dbReference type="NCBI Taxonomy" id="4155"/>
    <lineage>
        <taxon>Eukaryota</taxon>
        <taxon>Viridiplantae</taxon>
        <taxon>Streptophyta</taxon>
        <taxon>Embryophyta</taxon>
        <taxon>Tracheophyta</taxon>
        <taxon>Spermatophyta</taxon>
        <taxon>Magnoliopsida</taxon>
        <taxon>eudicotyledons</taxon>
        <taxon>Gunneridae</taxon>
        <taxon>Pentapetalae</taxon>
        <taxon>asterids</taxon>
        <taxon>lamiids</taxon>
        <taxon>Lamiales</taxon>
        <taxon>Phrymaceae</taxon>
        <taxon>Erythranthe</taxon>
    </lineage>
</organism>
<proteinExistence type="predicted"/>
<dbReference type="CDD" id="cd00018">
    <property type="entry name" value="AP2"/>
    <property type="match status" value="1"/>
</dbReference>
<evidence type="ECO:0000256" key="3">
    <source>
        <dbReference type="ARBA" id="ARBA00023125"/>
    </source>
</evidence>
<accession>A0A022QU02</accession>
<keyword evidence="5" id="KW-0539">Nucleus</keyword>
<dbReference type="STRING" id="4155.A0A022QU02"/>
<gene>
    <name evidence="8" type="ORF">MIMGU_mgv1a014861mg</name>
</gene>
<dbReference type="eggNOG" id="ENOG502S2BD">
    <property type="taxonomic scope" value="Eukaryota"/>
</dbReference>
<dbReference type="SMART" id="SM00380">
    <property type="entry name" value="AP2"/>
    <property type="match status" value="1"/>
</dbReference>
<reference evidence="8 9" key="1">
    <citation type="journal article" date="2013" name="Proc. Natl. Acad. Sci. U.S.A.">
        <title>Fine-scale variation in meiotic recombination in Mimulus inferred from population shotgun sequencing.</title>
        <authorList>
            <person name="Hellsten U."/>
            <person name="Wright K.M."/>
            <person name="Jenkins J."/>
            <person name="Shu S."/>
            <person name="Yuan Y."/>
            <person name="Wessler S.R."/>
            <person name="Schmutz J."/>
            <person name="Willis J.H."/>
            <person name="Rokhsar D.S."/>
        </authorList>
    </citation>
    <scope>NUCLEOTIDE SEQUENCE [LARGE SCALE GENOMIC DNA]</scope>
    <source>
        <strain evidence="9">cv. DUN x IM62</strain>
    </source>
</reference>
<evidence type="ECO:0000256" key="2">
    <source>
        <dbReference type="ARBA" id="ARBA00023015"/>
    </source>
</evidence>
<dbReference type="InterPro" id="IPR050913">
    <property type="entry name" value="AP2/ERF_ERF"/>
</dbReference>
<evidence type="ECO:0000256" key="4">
    <source>
        <dbReference type="ARBA" id="ARBA00023163"/>
    </source>
</evidence>
<dbReference type="GO" id="GO:0003677">
    <property type="term" value="F:DNA binding"/>
    <property type="evidence" value="ECO:0007669"/>
    <property type="project" value="UniProtKB-KW"/>
</dbReference>
<dbReference type="Gene3D" id="3.30.730.10">
    <property type="entry name" value="AP2/ERF domain"/>
    <property type="match status" value="1"/>
</dbReference>